<feature type="domain" description="HD" evidence="3">
    <location>
        <begin position="15"/>
        <end position="175"/>
    </location>
</feature>
<dbReference type="PANTHER" id="PTHR11845">
    <property type="entry name" value="5'-DEOXYNUCLEOTIDASE HDDC2"/>
    <property type="match status" value="1"/>
</dbReference>
<dbReference type="Gene3D" id="1.10.3210.10">
    <property type="entry name" value="Hypothetical protein af1432"/>
    <property type="match status" value="1"/>
</dbReference>
<evidence type="ECO:0000259" key="3">
    <source>
        <dbReference type="Pfam" id="PF13023"/>
    </source>
</evidence>
<dbReference type="Pfam" id="PF13023">
    <property type="entry name" value="HD_3"/>
    <property type="match status" value="1"/>
</dbReference>
<dbReference type="GO" id="GO:0046872">
    <property type="term" value="F:metal ion binding"/>
    <property type="evidence" value="ECO:0007669"/>
    <property type="project" value="UniProtKB-KW"/>
</dbReference>
<gene>
    <name evidence="4" type="ORF">GHI93_05535</name>
</gene>
<name>A0A7X1Z7T9_9LACT</name>
<dbReference type="OrthoDB" id="9796032at2"/>
<sequence>MKKIEKQVDFISELEKLKIVTRHNKTLDDRFENSAEHSWQSAITAVILEEYFPITLDMEKVMKMLLIHDLGEIYAGDTWLYDDKGKKYAHEKEYSSIHKSLGILPQKQAQVLQQLWLEFETGNSPEARYGRVIDALIPLINHLVISKKNYNPDQLSTEMVLKKKKFIENESQELWNLVLKLIALSVKKGIYK</sequence>
<evidence type="ECO:0000256" key="1">
    <source>
        <dbReference type="ARBA" id="ARBA00022723"/>
    </source>
</evidence>
<dbReference type="RefSeq" id="WP_153496075.1">
    <property type="nucleotide sequence ID" value="NZ_CBCRWP010000003.1"/>
</dbReference>
<dbReference type="GO" id="GO:0005737">
    <property type="term" value="C:cytoplasm"/>
    <property type="evidence" value="ECO:0007669"/>
    <property type="project" value="TreeGrafter"/>
</dbReference>
<accession>A0A7X1Z7T9</accession>
<keyword evidence="1" id="KW-0479">Metal-binding</keyword>
<dbReference type="InterPro" id="IPR006674">
    <property type="entry name" value="HD_domain"/>
</dbReference>
<dbReference type="AlphaFoldDB" id="A0A7X1Z7T9"/>
<dbReference type="SUPFAM" id="SSF109604">
    <property type="entry name" value="HD-domain/PDEase-like"/>
    <property type="match status" value="1"/>
</dbReference>
<reference evidence="4 5" key="1">
    <citation type="submission" date="2019-10" db="EMBL/GenBank/DDBJ databases">
        <authorList>
            <person name="Dong K."/>
        </authorList>
    </citation>
    <scope>NUCLEOTIDE SEQUENCE [LARGE SCALE GENOMIC DNA]</scope>
    <source>
        <strain evidence="4 5">DSM 28960</strain>
    </source>
</reference>
<protein>
    <submittedName>
        <fullName evidence="4">HD domain-containing protein</fullName>
    </submittedName>
</protein>
<dbReference type="InterPro" id="IPR039356">
    <property type="entry name" value="YfbR/HDDC2"/>
</dbReference>
<dbReference type="PANTHER" id="PTHR11845:SF13">
    <property type="entry name" value="5'-DEOXYNUCLEOTIDASE HDDC2"/>
    <property type="match status" value="1"/>
</dbReference>
<evidence type="ECO:0000313" key="4">
    <source>
        <dbReference type="EMBL" id="MQW39401.1"/>
    </source>
</evidence>
<evidence type="ECO:0000256" key="2">
    <source>
        <dbReference type="ARBA" id="ARBA00022801"/>
    </source>
</evidence>
<evidence type="ECO:0000313" key="5">
    <source>
        <dbReference type="Proteomes" id="UP000439550"/>
    </source>
</evidence>
<proteinExistence type="predicted"/>
<keyword evidence="5" id="KW-1185">Reference proteome</keyword>
<dbReference type="EMBL" id="WITJ01000006">
    <property type="protein sequence ID" value="MQW39401.1"/>
    <property type="molecule type" value="Genomic_DNA"/>
</dbReference>
<comment type="caution">
    <text evidence="4">The sequence shown here is derived from an EMBL/GenBank/DDBJ whole genome shotgun (WGS) entry which is preliminary data.</text>
</comment>
<keyword evidence="2" id="KW-0378">Hydrolase</keyword>
<dbReference type="Proteomes" id="UP000439550">
    <property type="component" value="Unassembled WGS sequence"/>
</dbReference>
<dbReference type="GO" id="GO:0002953">
    <property type="term" value="F:5'-deoxynucleotidase activity"/>
    <property type="evidence" value="ECO:0007669"/>
    <property type="project" value="InterPro"/>
</dbReference>
<organism evidence="4 5">
    <name type="scientific">Lactococcus hircilactis</name>
    <dbReference type="NCBI Taxonomy" id="1494462"/>
    <lineage>
        <taxon>Bacteria</taxon>
        <taxon>Bacillati</taxon>
        <taxon>Bacillota</taxon>
        <taxon>Bacilli</taxon>
        <taxon>Lactobacillales</taxon>
        <taxon>Streptococcaceae</taxon>
        <taxon>Lactococcus</taxon>
    </lineage>
</organism>